<keyword evidence="2" id="KW-0507">mRNA processing</keyword>
<evidence type="ECO:0008006" key="8">
    <source>
        <dbReference type="Google" id="ProtNLM"/>
    </source>
</evidence>
<accession>Q3TPQ8</accession>
<reference evidence="6" key="7">
    <citation type="journal article" date="2005" name="Science">
        <title>The Transcriptional Landscape of the Mammalian Genome.</title>
        <authorList>
            <consortium name="The FANTOM Consortium"/>
            <consortium name="Riken Genome Exploration Research Group and Genome Science Group (Genome Network Project Core Group)"/>
        </authorList>
    </citation>
    <scope>NUCLEOTIDE SEQUENCE</scope>
    <source>
        <strain evidence="6">C57BL/6J</strain>
        <tissue evidence="6">Hippocampus</tissue>
    </source>
</reference>
<comment type="subcellular location">
    <subcellularLocation>
        <location evidence="1">Nucleus</location>
    </subcellularLocation>
</comment>
<reference evidence="6" key="2">
    <citation type="journal article" date="2000" name="Genome Res.">
        <title>Normalization and subtraction of cap-trapper-selected cDNAs to prepare full-length cDNA libraries for rapid discovery of new genes.</title>
        <authorList>
            <person name="Carninci P."/>
            <person name="Shibata Y."/>
            <person name="Hayatsu N."/>
            <person name="Sugahara Y."/>
            <person name="Shibata K."/>
            <person name="Itoh M."/>
            <person name="Konno H."/>
            <person name="Okazaki Y."/>
            <person name="Muramatsu M."/>
            <person name="Hayashizaki Y."/>
        </authorList>
    </citation>
    <scope>NUCLEOTIDE SEQUENCE</scope>
    <source>
        <strain evidence="6">C57BL/6J</strain>
        <tissue evidence="6">Hippocampus</tissue>
    </source>
</reference>
<evidence type="ECO:0000256" key="5">
    <source>
        <dbReference type="SAM" id="MobiDB-lite"/>
    </source>
</evidence>
<proteinExistence type="evidence at transcript level"/>
<evidence type="ECO:0000256" key="2">
    <source>
        <dbReference type="ARBA" id="ARBA00022664"/>
    </source>
</evidence>
<dbReference type="GO" id="GO:0008380">
    <property type="term" value="P:RNA splicing"/>
    <property type="evidence" value="ECO:0007669"/>
    <property type="project" value="UniProtKB-KW"/>
</dbReference>
<evidence type="ECO:0000313" key="7">
    <source>
        <dbReference type="MGI" id="MGI:1917866"/>
    </source>
</evidence>
<evidence type="ECO:0000256" key="1">
    <source>
        <dbReference type="ARBA" id="ARBA00004123"/>
    </source>
</evidence>
<dbReference type="AlphaFoldDB" id="Q3TPQ8"/>
<gene>
    <name evidence="7" type="primary">Sugp1</name>
    <name evidence="7" type="synonym">Sf4</name>
</gene>
<dbReference type="UCSC" id="uc009lym.1">
    <property type="organism name" value="mouse"/>
</dbReference>
<name>Q3TPQ8_MOUSE</name>
<dbReference type="InterPro" id="IPR040169">
    <property type="entry name" value="SUGP1/2"/>
</dbReference>
<dbReference type="GO" id="GO:0005634">
    <property type="term" value="C:nucleus"/>
    <property type="evidence" value="ECO:0007669"/>
    <property type="project" value="UniProtKB-SubCell"/>
</dbReference>
<keyword evidence="3" id="KW-0508">mRNA splicing</keyword>
<dbReference type="EMBL" id="AK164195">
    <property type="protein sequence ID" value="BAE37677.1"/>
    <property type="molecule type" value="mRNA"/>
</dbReference>
<dbReference type="MGI" id="MGI:1917866">
    <property type="gene designation" value="Sugp1"/>
</dbReference>
<protein>
    <recommendedName>
        <fullName evidence="8">SURP and G-patch domain-containing protein 1</fullName>
    </recommendedName>
</protein>
<reference evidence="6" key="6">
    <citation type="submission" date="2004-04" db="EMBL/GenBank/DDBJ databases">
        <authorList>
            <person name="Arakawa T."/>
            <person name="Carninci P."/>
            <person name="Fukuda S."/>
            <person name="Hashizume W."/>
            <person name="Hayashida K."/>
            <person name="Hori F."/>
            <person name="Iida J."/>
            <person name="Imamura K."/>
            <person name="Imotani K."/>
            <person name="Itoh M."/>
            <person name="Kanagawa S."/>
            <person name="Kawai J."/>
            <person name="Kojima M."/>
            <person name="Konno H."/>
            <person name="Murata M."/>
            <person name="Nakamura M."/>
            <person name="Ninomiya N."/>
            <person name="Nishiyori H."/>
            <person name="Nomura K."/>
            <person name="Ohno M."/>
            <person name="Sakazume N."/>
            <person name="Sano H."/>
            <person name="Sasaki D."/>
            <person name="Shibata K."/>
            <person name="Shiraki T."/>
            <person name="Tagami M."/>
            <person name="Tagami Y."/>
            <person name="Waki K."/>
            <person name="Watahiki A."/>
            <person name="Muramatsu M."/>
            <person name="Hayashizaki Y."/>
        </authorList>
    </citation>
    <scope>NUCLEOTIDE SEQUENCE</scope>
    <source>
        <strain evidence="6">C57BL/6J</strain>
        <tissue evidence="6">Hippocampus</tissue>
    </source>
</reference>
<dbReference type="PeptideAtlas" id="Q3TPQ8"/>
<sequence>MDNRDVAGKANRWFGMAQPKSGKMNMNILHQEELIAQKKREIEARMEQKARQSHVPSPQPPHPGEIADAHNSCISNKFANDGSFLQQFLKLQKAQTSTDSAPRAPPSMPTPSSLKKPLVLSKRTGLGLSSPTGPVKNYSHAKQLPVAHRPSVFQSPDDDEEEDYEQWLEIKGKLWGRCGWVSSSHLPR</sequence>
<reference evidence="6" key="4">
    <citation type="journal article" date="2001" name="Nature">
        <title>Functional annotation of a full-length mouse cDNA collection.</title>
        <authorList>
            <consortium name="The RIKEN Genome Exploration Research Group Phase II Team and the FANTOM Consortium"/>
        </authorList>
    </citation>
    <scope>NUCLEOTIDE SEQUENCE</scope>
    <source>
        <strain evidence="6">C57BL/6J</strain>
        <tissue evidence="6">Hippocampus</tissue>
    </source>
</reference>
<dbReference type="PANTHER" id="PTHR23340">
    <property type="entry name" value="ARGININE/SERINE RICH SPLICING FACTOR SF4/14"/>
    <property type="match status" value="1"/>
</dbReference>
<feature type="region of interest" description="Disordered" evidence="5">
    <location>
        <begin position="44"/>
        <end position="67"/>
    </location>
</feature>
<feature type="region of interest" description="Disordered" evidence="5">
    <location>
        <begin position="93"/>
        <end position="163"/>
    </location>
</feature>
<evidence type="ECO:0000256" key="3">
    <source>
        <dbReference type="ARBA" id="ARBA00023187"/>
    </source>
</evidence>
<keyword evidence="4" id="KW-0539">Nucleus</keyword>
<reference evidence="6" key="1">
    <citation type="journal article" date="1999" name="Methods Enzymol.">
        <title>High-efficiency full-length cDNA cloning.</title>
        <authorList>
            <person name="Carninci P."/>
            <person name="Hayashizaki Y."/>
        </authorList>
    </citation>
    <scope>NUCLEOTIDE SEQUENCE</scope>
    <source>
        <strain evidence="6">C57BL/6J</strain>
        <tissue evidence="6">Hippocampus</tissue>
    </source>
</reference>
<dbReference type="AGR" id="MGI:1917866"/>
<dbReference type="PANTHER" id="PTHR23340:SF3">
    <property type="entry name" value="SURP AND G-PATCH DOMAIN-CONTAINING PROTEIN 1"/>
    <property type="match status" value="1"/>
</dbReference>
<evidence type="ECO:0000313" key="6">
    <source>
        <dbReference type="EMBL" id="BAE37677.1"/>
    </source>
</evidence>
<dbReference type="GO" id="GO:0006397">
    <property type="term" value="P:mRNA processing"/>
    <property type="evidence" value="ECO:0007669"/>
    <property type="project" value="UniProtKB-KW"/>
</dbReference>
<reference evidence="6" key="3">
    <citation type="journal article" date="2000" name="Genome Res.">
        <title>RIKEN integrated sequence analysis (RISA) system--384-format sequencing pipeline with 384 multicapillary sequencer.</title>
        <authorList>
            <person name="Shibata K."/>
            <person name="Itoh M."/>
            <person name="Aizawa K."/>
            <person name="Nagaoka S."/>
            <person name="Sasaki N."/>
            <person name="Carninci P."/>
            <person name="Konno H."/>
            <person name="Akiyama J."/>
            <person name="Nishi K."/>
            <person name="Kitsunai T."/>
            <person name="Tashiro H."/>
            <person name="Itoh M."/>
            <person name="Sumi N."/>
            <person name="Ishii Y."/>
            <person name="Nakamura S."/>
            <person name="Hazama M."/>
            <person name="Nishine T."/>
            <person name="Harada A."/>
            <person name="Yamamoto R."/>
            <person name="Matsumoto H."/>
            <person name="Sakaguchi S."/>
            <person name="Ikegami T."/>
            <person name="Kashiwagi K."/>
            <person name="Fujiwake S."/>
            <person name="Inoue K."/>
            <person name="Togawa Y."/>
            <person name="Izawa M."/>
            <person name="Ohara E."/>
            <person name="Watahiki M."/>
            <person name="Yoneda Y."/>
            <person name="Ishikawa T."/>
            <person name="Ozawa K."/>
            <person name="Tanaka T."/>
            <person name="Matsuura S."/>
            <person name="Kawai J."/>
            <person name="Okazaki Y."/>
            <person name="Muramatsu M."/>
            <person name="Inoue Y."/>
            <person name="Kira A."/>
            <person name="Hayashizaki Y."/>
        </authorList>
    </citation>
    <scope>NUCLEOTIDE SEQUENCE</scope>
    <source>
        <strain evidence="6">C57BL/6J</strain>
        <tissue evidence="6">Hippocampus</tissue>
    </source>
</reference>
<reference evidence="6" key="5">
    <citation type="journal article" date="2002" name="Nature">
        <title>Analysis of the mouse transcriptome based on functional annotation of 60,770 full-length cDNAs.</title>
        <authorList>
            <consortium name="The FANTOM Consortium and the RIKEN Genome Exploration Research Group Phase I and II Team"/>
        </authorList>
    </citation>
    <scope>NUCLEOTIDE SEQUENCE</scope>
    <source>
        <strain evidence="6">C57BL/6J</strain>
        <tissue evidence="6">Hippocampus</tissue>
    </source>
</reference>
<organism evidence="6">
    <name type="scientific">Mus musculus</name>
    <name type="common">Mouse</name>
    <dbReference type="NCBI Taxonomy" id="10090"/>
    <lineage>
        <taxon>Eukaryota</taxon>
        <taxon>Metazoa</taxon>
        <taxon>Chordata</taxon>
        <taxon>Craniata</taxon>
        <taxon>Vertebrata</taxon>
        <taxon>Euteleostomi</taxon>
        <taxon>Mammalia</taxon>
        <taxon>Eutheria</taxon>
        <taxon>Euarchontoglires</taxon>
        <taxon>Glires</taxon>
        <taxon>Rodentia</taxon>
        <taxon>Myomorpha</taxon>
        <taxon>Muroidea</taxon>
        <taxon>Muridae</taxon>
        <taxon>Murinae</taxon>
        <taxon>Mus</taxon>
        <taxon>Mus</taxon>
    </lineage>
</organism>
<reference evidence="6" key="8">
    <citation type="journal article" date="2005" name="Science">
        <title>Antisense Transcription in the Mammalian Transcriptome.</title>
        <authorList>
            <consortium name="RIKEN Genome Exploration Research Group and Genome Science Group (Genome Network Project Core Group) and the FANTOM Consortium"/>
        </authorList>
    </citation>
    <scope>NUCLEOTIDE SEQUENCE</scope>
    <source>
        <strain evidence="6">C57BL/6J</strain>
        <tissue evidence="6">Hippocampus</tissue>
    </source>
</reference>
<evidence type="ECO:0000256" key="4">
    <source>
        <dbReference type="ARBA" id="ARBA00023242"/>
    </source>
</evidence>